<dbReference type="Proteomes" id="UP000052946">
    <property type="component" value="Unassembled WGS sequence"/>
</dbReference>
<proteinExistence type="inferred from homology"/>
<dbReference type="GO" id="GO:0006751">
    <property type="term" value="P:glutathione catabolic process"/>
    <property type="evidence" value="ECO:0007669"/>
    <property type="project" value="InterPro"/>
</dbReference>
<reference evidence="13 14" key="2">
    <citation type="journal article" date="2016" name="Genome Announc.">
        <title>Draft Genome Sequence of Oceanobacillus picturae Heshi-B3, Isolated from Fermented Rice Bran in a Traditional Japanese Seafood Dish.</title>
        <authorList>
            <person name="Akuzawa S."/>
            <person name="Nagaoka J."/>
            <person name="Kanekatsu M."/>
            <person name="Kanesaki Y."/>
            <person name="Suzuki T."/>
        </authorList>
    </citation>
    <scope>NUCLEOTIDE SEQUENCE [LARGE SCALE GENOMIC DNA]</scope>
    <source>
        <strain evidence="13 14">Heshi-B3</strain>
    </source>
</reference>
<feature type="binding site" evidence="10">
    <location>
        <position position="701"/>
    </location>
    <ligand>
        <name>L-glutamate</name>
        <dbReference type="ChEBI" id="CHEBI:29985"/>
    </ligand>
</feature>
<keyword evidence="11" id="KW-0732">Signal</keyword>
<protein>
    <submittedName>
        <fullName evidence="13">Gamma-glutamyltranspeptidase</fullName>
    </submittedName>
</protein>
<dbReference type="EMBL" id="BBXV01000002">
    <property type="protein sequence ID" value="GAQ16210.1"/>
    <property type="molecule type" value="Genomic_DNA"/>
</dbReference>
<feature type="signal peptide" evidence="11">
    <location>
        <begin position="1"/>
        <end position="24"/>
    </location>
</feature>
<feature type="binding site" evidence="10">
    <location>
        <position position="121"/>
    </location>
    <ligand>
        <name>L-glutamate</name>
        <dbReference type="ChEBI" id="CHEBI:29985"/>
    </ligand>
</feature>
<comment type="catalytic activity">
    <reaction evidence="1">
        <text>an S-substituted glutathione + H2O = an S-substituted L-cysteinylglycine + L-glutamate</text>
        <dbReference type="Rhea" id="RHEA:59468"/>
        <dbReference type="ChEBI" id="CHEBI:15377"/>
        <dbReference type="ChEBI" id="CHEBI:29985"/>
        <dbReference type="ChEBI" id="CHEBI:90779"/>
        <dbReference type="ChEBI" id="CHEBI:143103"/>
        <dbReference type="EC" id="3.4.19.13"/>
    </reaction>
</comment>
<evidence type="ECO:0000313" key="14">
    <source>
        <dbReference type="Proteomes" id="UP000052946"/>
    </source>
</evidence>
<dbReference type="Pfam" id="PF22888">
    <property type="entry name" value="FIMAH"/>
    <property type="match status" value="1"/>
</dbReference>
<sequence length="891" mass="97460">MKKKSRLLSILLIIGMLFSIPVSAVSAVSSPDDNTGYEPENPGVQPEQIDVGDKGMVVSAHPLASEIGADVLKRGGNAVDAAVAMQFALNVAEPMMSGIGGGGFMMYYNAQTEDVSIINSRERAPQGATPDMFIDKSNIVEEPGKFLLGANELSDEVGNEFHVAEVQVEDGVTGEHVFSSDFTGENGASWNADKFQLLERGTAFRLNEAGGNIHFGAPYGSNSTSFGQATSVMELVEDSELFIRFRTDDPGDDRRLRLWLRADAFRSTGSTYARNGYGVEINTNTSELKLIQAKDGQNSTLDTVSFDRTTDWQSLRFRVEDDELKVRQWEENEEEPEEWDIEAVAGTVIPFSERVQSGKSVGVPGTLKGLETALDNWGSIPMEDLIQPSIDMAEQGIPVNWVLANAIASNESKLARTAAGDVFLPGGNPLEEGDTLVQEDLAKTFKLIRDQGSNALFNGEIGEALATEVQAFGGSMDTADLSRYDVTEDEPVWGDYQGYDIASMPPPSSGGLTMLQLLKMFEQLDLTQHDVKSPMKYHYMAEAMHLAYADRGAYMGDPEYVEVPREGLLDPDYVAERVATIDPEAANPNVEPGNPWDYQDGEAPEVVTQVDDKVDGETTHFTVADQWGNLVSYTTTIEQVFGSGIMVPGYGIMLNNELTDFDAIPGGANEVQPNKRPLSSMTPSIVLQDGEPYMTVGSPGGATIITSVTQTLVNVLGYEMELKDAIEEPRIYSSGYPSIRWEYGVPENIRDLLEQMGHSWEETPREIGNVNSILLHGETYSGAADSTREGTAIGISAEDLPSISKLKQLVEQFADNGEINNEQTERLLLTHLTAVERFANQDRLDKASKHMQVLTQLLDVQHDNGKISEQAKEVLTENAEALLLIWQKAQN</sequence>
<keyword evidence="7" id="KW-0012">Acyltransferase</keyword>
<dbReference type="PANTHER" id="PTHR43199:SF1">
    <property type="entry name" value="GLUTATHIONE HYDROLASE PROENZYME"/>
    <property type="match status" value="1"/>
</dbReference>
<gene>
    <name evidence="13" type="ORF">OPHB3_0126</name>
</gene>
<dbReference type="InterPro" id="IPR051792">
    <property type="entry name" value="GGT_bact"/>
</dbReference>
<dbReference type="PROSITE" id="PS00462">
    <property type="entry name" value="G_GLU_TRANSPEPTIDASE"/>
    <property type="match status" value="1"/>
</dbReference>
<feature type="active site" description="Nucleophile" evidence="9">
    <location>
        <position position="618"/>
    </location>
</feature>
<name>A0A0U9H0Z6_9BACI</name>
<comment type="catalytic activity">
    <reaction evidence="2">
        <text>glutathione + H2O = L-cysteinylglycine + L-glutamate</text>
        <dbReference type="Rhea" id="RHEA:28807"/>
        <dbReference type="ChEBI" id="CHEBI:15377"/>
        <dbReference type="ChEBI" id="CHEBI:29985"/>
        <dbReference type="ChEBI" id="CHEBI:57925"/>
        <dbReference type="ChEBI" id="CHEBI:61694"/>
        <dbReference type="EC" id="3.4.19.13"/>
    </reaction>
</comment>
<comment type="similarity">
    <text evidence="3">Belongs to the gamma-glutamyltransferase family.</text>
</comment>
<evidence type="ECO:0000259" key="12">
    <source>
        <dbReference type="Pfam" id="PF22888"/>
    </source>
</evidence>
<dbReference type="AlphaFoldDB" id="A0A0U9H0Z6"/>
<feature type="binding site" evidence="10">
    <location>
        <position position="660"/>
    </location>
    <ligand>
        <name>L-glutamate</name>
        <dbReference type="ChEBI" id="CHEBI:29985"/>
    </ligand>
</feature>
<dbReference type="InterPro" id="IPR043138">
    <property type="entry name" value="GGT_lsub"/>
</dbReference>
<accession>A0A0U9H0Z6</accession>
<comment type="caution">
    <text evidence="13">The sequence shown here is derived from an EMBL/GenBank/DDBJ whole genome shotgun (WGS) entry which is preliminary data.</text>
</comment>
<dbReference type="InterPro" id="IPR043137">
    <property type="entry name" value="GGT_ssub_C"/>
</dbReference>
<evidence type="ECO:0000256" key="2">
    <source>
        <dbReference type="ARBA" id="ARBA00001089"/>
    </source>
</evidence>
<dbReference type="Gene3D" id="3.60.20.40">
    <property type="match status" value="1"/>
</dbReference>
<comment type="catalytic activity">
    <reaction evidence="8">
        <text>an N-terminal (5-L-glutamyl)-[peptide] + an alpha-amino acid = 5-L-glutamyl amino acid + an N-terminal L-alpha-aminoacyl-[peptide]</text>
        <dbReference type="Rhea" id="RHEA:23904"/>
        <dbReference type="Rhea" id="RHEA-COMP:9780"/>
        <dbReference type="Rhea" id="RHEA-COMP:9795"/>
        <dbReference type="ChEBI" id="CHEBI:77644"/>
        <dbReference type="ChEBI" id="CHEBI:78597"/>
        <dbReference type="ChEBI" id="CHEBI:78599"/>
        <dbReference type="ChEBI" id="CHEBI:78608"/>
        <dbReference type="EC" id="2.3.2.2"/>
    </reaction>
</comment>
<evidence type="ECO:0000256" key="4">
    <source>
        <dbReference type="ARBA" id="ARBA00022679"/>
    </source>
</evidence>
<keyword evidence="6" id="KW-0865">Zymogen</keyword>
<reference evidence="14" key="1">
    <citation type="submission" date="2015-07" db="EMBL/GenBank/DDBJ databases">
        <title>Draft Genome Sequence of Oceanobacillus picturae Heshi-B3 that Was Isolated from Fermented Rice Bran with Aging Salted Mackerel, Which Was Named Heshiko as Traditional Fermented Seafood in Japan.</title>
        <authorList>
            <person name="Akuzawa S."/>
            <person name="Nakagawa J."/>
            <person name="Kanekatsu T."/>
            <person name="Kanesaki Y."/>
            <person name="Suzuki T."/>
        </authorList>
    </citation>
    <scope>NUCLEOTIDE SEQUENCE [LARGE SCALE GENOMIC DNA]</scope>
    <source>
        <strain evidence="14">Heshi-B3</strain>
    </source>
</reference>
<evidence type="ECO:0000256" key="3">
    <source>
        <dbReference type="ARBA" id="ARBA00009381"/>
    </source>
</evidence>
<evidence type="ECO:0000256" key="7">
    <source>
        <dbReference type="ARBA" id="ARBA00023315"/>
    </source>
</evidence>
<dbReference type="InterPro" id="IPR000101">
    <property type="entry name" value="GGT_peptidase"/>
</dbReference>
<dbReference type="GO" id="GO:0036374">
    <property type="term" value="F:glutathione hydrolase activity"/>
    <property type="evidence" value="ECO:0007669"/>
    <property type="project" value="UniProtKB-EC"/>
</dbReference>
<feature type="domain" description="FIMAH" evidence="12">
    <location>
        <begin position="804"/>
        <end position="883"/>
    </location>
</feature>
<keyword evidence="5" id="KW-0378">Hydrolase</keyword>
<dbReference type="Gene3D" id="1.10.246.130">
    <property type="match status" value="1"/>
</dbReference>
<dbReference type="NCBIfam" id="TIGR00066">
    <property type="entry name" value="g_glut_trans"/>
    <property type="match status" value="1"/>
</dbReference>
<dbReference type="InterPro" id="IPR054470">
    <property type="entry name" value="FIMAH_dom"/>
</dbReference>
<evidence type="ECO:0000256" key="10">
    <source>
        <dbReference type="PIRSR" id="PIRSR600101-2"/>
    </source>
</evidence>
<dbReference type="InterPro" id="IPR055262">
    <property type="entry name" value="GGT_CS"/>
</dbReference>
<feature type="binding site" evidence="10">
    <location>
        <begin position="679"/>
        <end position="680"/>
    </location>
    <ligand>
        <name>L-glutamate</name>
        <dbReference type="ChEBI" id="CHEBI:29985"/>
    </ligand>
</feature>
<evidence type="ECO:0000256" key="11">
    <source>
        <dbReference type="SAM" id="SignalP"/>
    </source>
</evidence>
<keyword evidence="4" id="KW-0808">Transferase</keyword>
<evidence type="ECO:0000256" key="1">
    <source>
        <dbReference type="ARBA" id="ARBA00001049"/>
    </source>
</evidence>
<evidence type="ECO:0000313" key="13">
    <source>
        <dbReference type="EMBL" id="GAQ16210.1"/>
    </source>
</evidence>
<dbReference type="PANTHER" id="PTHR43199">
    <property type="entry name" value="GLUTATHIONE HYDROLASE"/>
    <property type="match status" value="1"/>
</dbReference>
<evidence type="ECO:0000256" key="9">
    <source>
        <dbReference type="PIRSR" id="PIRSR600101-1"/>
    </source>
</evidence>
<evidence type="ECO:0000256" key="5">
    <source>
        <dbReference type="ARBA" id="ARBA00022801"/>
    </source>
</evidence>
<dbReference type="GO" id="GO:0103068">
    <property type="term" value="F:leukotriene C4 gamma-glutamyl transferase activity"/>
    <property type="evidence" value="ECO:0007669"/>
    <property type="project" value="UniProtKB-EC"/>
</dbReference>
<feature type="chain" id="PRO_5038345956" evidence="11">
    <location>
        <begin position="25"/>
        <end position="891"/>
    </location>
</feature>
<dbReference type="SUPFAM" id="SSF56235">
    <property type="entry name" value="N-terminal nucleophile aminohydrolases (Ntn hydrolases)"/>
    <property type="match status" value="2"/>
</dbReference>
<organism evidence="13 14">
    <name type="scientific">Oceanobacillus picturae</name>
    <dbReference type="NCBI Taxonomy" id="171693"/>
    <lineage>
        <taxon>Bacteria</taxon>
        <taxon>Bacillati</taxon>
        <taxon>Bacillota</taxon>
        <taxon>Bacilli</taxon>
        <taxon>Bacillales</taxon>
        <taxon>Bacillaceae</taxon>
        <taxon>Oceanobacillus</taxon>
    </lineage>
</organism>
<dbReference type="InterPro" id="IPR029055">
    <property type="entry name" value="Ntn_hydrolases_N"/>
</dbReference>
<evidence type="ECO:0000256" key="8">
    <source>
        <dbReference type="ARBA" id="ARBA00047417"/>
    </source>
</evidence>
<dbReference type="Pfam" id="PF01019">
    <property type="entry name" value="G_glu_transpept"/>
    <property type="match status" value="2"/>
</dbReference>
<evidence type="ECO:0000256" key="6">
    <source>
        <dbReference type="ARBA" id="ARBA00023145"/>
    </source>
</evidence>